<gene>
    <name evidence="3" type="ORF">IT774_04305</name>
</gene>
<evidence type="ECO:0000313" key="4">
    <source>
        <dbReference type="Proteomes" id="UP000595095"/>
    </source>
</evidence>
<dbReference type="PANTHER" id="PTHR23028">
    <property type="entry name" value="ACETYLTRANSFERASE"/>
    <property type="match status" value="1"/>
</dbReference>
<evidence type="ECO:0000256" key="1">
    <source>
        <dbReference type="SAM" id="Phobius"/>
    </source>
</evidence>
<dbReference type="EMBL" id="CP064795">
    <property type="protein sequence ID" value="QPG06421.1"/>
    <property type="molecule type" value="Genomic_DNA"/>
</dbReference>
<dbReference type="GO" id="GO:0016747">
    <property type="term" value="F:acyltransferase activity, transferring groups other than amino-acyl groups"/>
    <property type="evidence" value="ECO:0007669"/>
    <property type="project" value="InterPro"/>
</dbReference>
<dbReference type="InterPro" id="IPR050879">
    <property type="entry name" value="Acyltransferase_3"/>
</dbReference>
<feature type="transmembrane region" description="Helical" evidence="1">
    <location>
        <begin position="269"/>
        <end position="286"/>
    </location>
</feature>
<organism evidence="3 4">
    <name type="scientific">Salinimonas marina</name>
    <dbReference type="NCBI Taxonomy" id="2785918"/>
    <lineage>
        <taxon>Bacteria</taxon>
        <taxon>Pseudomonadati</taxon>
        <taxon>Pseudomonadota</taxon>
        <taxon>Gammaproteobacteria</taxon>
        <taxon>Alteromonadales</taxon>
        <taxon>Alteromonadaceae</taxon>
        <taxon>Alteromonas/Salinimonas group</taxon>
        <taxon>Salinimonas</taxon>
    </lineage>
</organism>
<evidence type="ECO:0000313" key="3">
    <source>
        <dbReference type="EMBL" id="QPG06421.1"/>
    </source>
</evidence>
<dbReference type="GO" id="GO:0016020">
    <property type="term" value="C:membrane"/>
    <property type="evidence" value="ECO:0007669"/>
    <property type="project" value="TreeGrafter"/>
</dbReference>
<dbReference type="GO" id="GO:0009103">
    <property type="term" value="P:lipopolysaccharide biosynthetic process"/>
    <property type="evidence" value="ECO:0007669"/>
    <property type="project" value="TreeGrafter"/>
</dbReference>
<dbReference type="InterPro" id="IPR002656">
    <property type="entry name" value="Acyl_transf_3_dom"/>
</dbReference>
<feature type="transmembrane region" description="Helical" evidence="1">
    <location>
        <begin position="306"/>
        <end position="328"/>
    </location>
</feature>
<dbReference type="Proteomes" id="UP000595095">
    <property type="component" value="Chromosome"/>
</dbReference>
<feature type="transmembrane region" description="Helical" evidence="1">
    <location>
        <begin position="154"/>
        <end position="172"/>
    </location>
</feature>
<protein>
    <submittedName>
        <fullName evidence="3">Acyltransferase</fullName>
    </submittedName>
</protein>
<dbReference type="RefSeq" id="WP_195811497.1">
    <property type="nucleotide sequence ID" value="NZ_CP064795.1"/>
</dbReference>
<keyword evidence="3" id="KW-0808">Transferase</keyword>
<keyword evidence="1" id="KW-0472">Membrane</keyword>
<keyword evidence="1" id="KW-0812">Transmembrane</keyword>
<dbReference type="Pfam" id="PF01757">
    <property type="entry name" value="Acyl_transf_3"/>
    <property type="match status" value="1"/>
</dbReference>
<accession>A0A7S9HE95</accession>
<keyword evidence="4" id="KW-1185">Reference proteome</keyword>
<dbReference type="AlphaFoldDB" id="A0A7S9HE95"/>
<keyword evidence="1" id="KW-1133">Transmembrane helix</keyword>
<proteinExistence type="predicted"/>
<reference evidence="3 4" key="1">
    <citation type="submission" date="2020-11" db="EMBL/GenBank/DDBJ databases">
        <title>Complete genome sequence for Salinimonas sp. strain G2-b.</title>
        <authorList>
            <person name="Park S.-J."/>
        </authorList>
    </citation>
    <scope>NUCLEOTIDE SEQUENCE [LARGE SCALE GENOMIC DNA]</scope>
    <source>
        <strain evidence="3 4">G2-b</strain>
    </source>
</reference>
<evidence type="ECO:0000259" key="2">
    <source>
        <dbReference type="Pfam" id="PF01757"/>
    </source>
</evidence>
<feature type="transmembrane region" description="Helical" evidence="1">
    <location>
        <begin position="125"/>
        <end position="147"/>
    </location>
</feature>
<dbReference type="KEGG" id="smaa:IT774_04305"/>
<sequence>MSQSHRLPGLDLVRVLAVYFIILSHSGLELFRGVGVPFLLALSGFLITQTLIREYKGTNNLDLKRFWRSRFLRIAPAYYAFIALAYTLDVIILGERWESNLLIFTLFHSVNYYNALFGHGSGMVAHLWTLSTMEQFYLVYPVFIYLAFKIRKPIPIILLIIALCMFWRFLIFSELINIEHKTSWLYNALDTRLDSLLIGSLAAFYIQKLPYNKLTAPVYIWPLLLVVSVYASNSMQDIPELRYTIGYSLEGILAVVSMLSIMKISEYRIFNFVNGHLITSLAKISYPMYLYHPIGLGVGFKFFDNYLFSLTAGSITTLILAFLSYKVIEKPFMIYRARITMREKI</sequence>
<feature type="transmembrane region" description="Helical" evidence="1">
    <location>
        <begin position="218"/>
        <end position="235"/>
    </location>
</feature>
<feature type="domain" description="Acyltransferase 3" evidence="2">
    <location>
        <begin position="8"/>
        <end position="325"/>
    </location>
</feature>
<feature type="transmembrane region" description="Helical" evidence="1">
    <location>
        <begin position="34"/>
        <end position="52"/>
    </location>
</feature>
<keyword evidence="3" id="KW-0012">Acyltransferase</keyword>
<dbReference type="PANTHER" id="PTHR23028:SF53">
    <property type="entry name" value="ACYL_TRANSF_3 DOMAIN-CONTAINING PROTEIN"/>
    <property type="match status" value="1"/>
</dbReference>
<feature type="transmembrane region" description="Helical" evidence="1">
    <location>
        <begin position="72"/>
        <end position="94"/>
    </location>
</feature>
<name>A0A7S9HE95_9ALTE</name>